<name>A0AAP8SP22_9GAMM</name>
<evidence type="ECO:0000256" key="6">
    <source>
        <dbReference type="ARBA" id="ARBA00022833"/>
    </source>
</evidence>
<comment type="caution">
    <text evidence="10">The sequence shown here is derived from an EMBL/GenBank/DDBJ whole genome shotgun (WGS) entry which is preliminary data.</text>
</comment>
<dbReference type="InterPro" id="IPR028883">
    <property type="entry name" value="tRNA_aden_deaminase"/>
</dbReference>
<keyword evidence="6 8" id="KW-0862">Zinc</keyword>
<comment type="similarity">
    <text evidence="1">Belongs to the cytidine and deoxycytidylate deaminase family. ADAT2 subfamily.</text>
</comment>
<comment type="subunit">
    <text evidence="2 8">Homodimer.</text>
</comment>
<dbReference type="HAMAP" id="MF_00972">
    <property type="entry name" value="tRNA_aden_deaminase"/>
    <property type="match status" value="1"/>
</dbReference>
<dbReference type="Gene3D" id="3.40.140.10">
    <property type="entry name" value="Cytidine Deaminase, domain 2"/>
    <property type="match status" value="1"/>
</dbReference>
<keyword evidence="4 8" id="KW-0479">Metal-binding</keyword>
<comment type="catalytic activity">
    <reaction evidence="7 8">
        <text>adenosine(34) in tRNA + H2O + H(+) = inosine(34) in tRNA + NH4(+)</text>
        <dbReference type="Rhea" id="RHEA:43168"/>
        <dbReference type="Rhea" id="RHEA-COMP:10373"/>
        <dbReference type="Rhea" id="RHEA-COMP:10374"/>
        <dbReference type="ChEBI" id="CHEBI:15377"/>
        <dbReference type="ChEBI" id="CHEBI:15378"/>
        <dbReference type="ChEBI" id="CHEBI:28938"/>
        <dbReference type="ChEBI" id="CHEBI:74411"/>
        <dbReference type="ChEBI" id="CHEBI:82852"/>
        <dbReference type="EC" id="3.5.4.33"/>
    </reaction>
</comment>
<evidence type="ECO:0000313" key="11">
    <source>
        <dbReference type="Proteomes" id="UP000235162"/>
    </source>
</evidence>
<dbReference type="CDD" id="cd01285">
    <property type="entry name" value="nucleoside_deaminase"/>
    <property type="match status" value="1"/>
</dbReference>
<feature type="binding site" evidence="8">
    <location>
        <position position="56"/>
    </location>
    <ligand>
        <name>Zn(2+)</name>
        <dbReference type="ChEBI" id="CHEBI:29105"/>
        <note>catalytic</note>
    </ligand>
</feature>
<feature type="domain" description="CMP/dCMP-type deaminase" evidence="9">
    <location>
        <begin position="5"/>
        <end position="114"/>
    </location>
</feature>
<feature type="binding site" evidence="8">
    <location>
        <position position="89"/>
    </location>
    <ligand>
        <name>Zn(2+)</name>
        <dbReference type="ChEBI" id="CHEBI:29105"/>
        <note>catalytic</note>
    </ligand>
</feature>
<dbReference type="KEGG" id="hja:BST95_17020"/>
<evidence type="ECO:0000256" key="4">
    <source>
        <dbReference type="ARBA" id="ARBA00022723"/>
    </source>
</evidence>
<keyword evidence="11" id="KW-1185">Reference proteome</keyword>
<dbReference type="GO" id="GO:0002100">
    <property type="term" value="P:tRNA wobble adenosine to inosine editing"/>
    <property type="evidence" value="ECO:0007669"/>
    <property type="project" value="UniProtKB-UniRule"/>
</dbReference>
<keyword evidence="3 8" id="KW-0819">tRNA processing</keyword>
<dbReference type="EC" id="3.5.4.33" evidence="8"/>
<dbReference type="PROSITE" id="PS00903">
    <property type="entry name" value="CYT_DCMP_DEAMINASES_1"/>
    <property type="match status" value="1"/>
</dbReference>
<dbReference type="PANTHER" id="PTHR11079">
    <property type="entry name" value="CYTOSINE DEAMINASE FAMILY MEMBER"/>
    <property type="match status" value="1"/>
</dbReference>
<evidence type="ECO:0000259" key="9">
    <source>
        <dbReference type="PROSITE" id="PS51747"/>
    </source>
</evidence>
<evidence type="ECO:0000256" key="7">
    <source>
        <dbReference type="ARBA" id="ARBA00048045"/>
    </source>
</evidence>
<feature type="binding site" evidence="8">
    <location>
        <position position="86"/>
    </location>
    <ligand>
        <name>Zn(2+)</name>
        <dbReference type="ChEBI" id="CHEBI:29105"/>
        <note>catalytic</note>
    </ligand>
</feature>
<comment type="cofactor">
    <cofactor evidence="8">
        <name>Zn(2+)</name>
        <dbReference type="ChEBI" id="CHEBI:29105"/>
    </cofactor>
    <text evidence="8">Binds 1 zinc ion per subunit.</text>
</comment>
<dbReference type="NCBIfam" id="NF008113">
    <property type="entry name" value="PRK10860.1"/>
    <property type="match status" value="1"/>
</dbReference>
<dbReference type="EMBL" id="PKUR01000001">
    <property type="protein sequence ID" value="PLW87240.1"/>
    <property type="molecule type" value="Genomic_DNA"/>
</dbReference>
<evidence type="ECO:0000313" key="10">
    <source>
        <dbReference type="EMBL" id="PLW87240.1"/>
    </source>
</evidence>
<dbReference type="SUPFAM" id="SSF53927">
    <property type="entry name" value="Cytidine deaminase-like"/>
    <property type="match status" value="1"/>
</dbReference>
<dbReference type="PANTHER" id="PTHR11079:SF202">
    <property type="entry name" value="TRNA-SPECIFIC ADENOSINE DEAMINASE"/>
    <property type="match status" value="1"/>
</dbReference>
<accession>A0AAP8SP22</accession>
<protein>
    <recommendedName>
        <fullName evidence="8">tRNA-specific adenosine deaminase</fullName>
        <ecNumber evidence="8">3.5.4.33</ecNumber>
    </recommendedName>
</protein>
<evidence type="ECO:0000256" key="1">
    <source>
        <dbReference type="ARBA" id="ARBA00010669"/>
    </source>
</evidence>
<sequence>MTLIAEHEQWMRRALALADRAENEGEVPIGAVLVRDGQLLGEGWNSVIAYSDPTAHAEVVAMRDAAKLVGNYRLPGTTLYVTLEPCTMCVGAMIHARVEQLVFAAREPRAGAVCSTSNLLDDPRYNHAVKWQEGVLAEESSSRLKAFFKARRA</sequence>
<evidence type="ECO:0000256" key="2">
    <source>
        <dbReference type="ARBA" id="ARBA00011738"/>
    </source>
</evidence>
<dbReference type="FunFam" id="3.40.140.10:FF:000005">
    <property type="entry name" value="tRNA-specific adenosine deaminase"/>
    <property type="match status" value="1"/>
</dbReference>
<comment type="function">
    <text evidence="8">Catalyzes the deamination of adenosine to inosine at the wobble position 34 of tRNA(Arg2).</text>
</comment>
<feature type="active site" description="Proton donor" evidence="8">
    <location>
        <position position="58"/>
    </location>
</feature>
<dbReference type="Pfam" id="PF00383">
    <property type="entry name" value="dCMP_cyt_deam_1"/>
    <property type="match status" value="1"/>
</dbReference>
<dbReference type="GO" id="GO:0052717">
    <property type="term" value="F:tRNA-specific adenosine-34 deaminase activity"/>
    <property type="evidence" value="ECO:0007669"/>
    <property type="project" value="UniProtKB-UniRule"/>
</dbReference>
<dbReference type="InterPro" id="IPR002125">
    <property type="entry name" value="CMP_dCMP_dom"/>
</dbReference>
<dbReference type="PROSITE" id="PS51747">
    <property type="entry name" value="CYT_DCMP_DEAMINASES_2"/>
    <property type="match status" value="1"/>
</dbReference>
<evidence type="ECO:0000256" key="5">
    <source>
        <dbReference type="ARBA" id="ARBA00022801"/>
    </source>
</evidence>
<evidence type="ECO:0000256" key="3">
    <source>
        <dbReference type="ARBA" id="ARBA00022694"/>
    </source>
</evidence>
<dbReference type="GO" id="GO:0008270">
    <property type="term" value="F:zinc ion binding"/>
    <property type="evidence" value="ECO:0007669"/>
    <property type="project" value="UniProtKB-UniRule"/>
</dbReference>
<keyword evidence="5 8" id="KW-0378">Hydrolase</keyword>
<dbReference type="InterPro" id="IPR016192">
    <property type="entry name" value="APOBEC/CMP_deaminase_Zn-bd"/>
</dbReference>
<reference evidence="10 11" key="1">
    <citation type="submission" date="2018-01" db="EMBL/GenBank/DDBJ databases">
        <title>The draft genome sequence of Halioglobus japonicus S1-36.</title>
        <authorList>
            <person name="Du Z.-J."/>
            <person name="Shi M.-J."/>
        </authorList>
    </citation>
    <scope>NUCLEOTIDE SEQUENCE [LARGE SCALE GENOMIC DNA]</scope>
    <source>
        <strain evidence="10 11">S1-36</strain>
    </source>
</reference>
<dbReference type="AlphaFoldDB" id="A0AAP8SP22"/>
<evidence type="ECO:0000256" key="8">
    <source>
        <dbReference type="HAMAP-Rule" id="MF_00972"/>
    </source>
</evidence>
<dbReference type="InterPro" id="IPR016193">
    <property type="entry name" value="Cytidine_deaminase-like"/>
</dbReference>
<dbReference type="RefSeq" id="WP_066050234.1">
    <property type="nucleotide sequence ID" value="NZ_BMYL01000001.1"/>
</dbReference>
<proteinExistence type="inferred from homology"/>
<gene>
    <name evidence="8" type="primary">tadA</name>
    <name evidence="10" type="ORF">C0029_01190</name>
</gene>
<organism evidence="10 11">
    <name type="scientific">Halioglobus japonicus</name>
    <dbReference type="NCBI Taxonomy" id="930805"/>
    <lineage>
        <taxon>Bacteria</taxon>
        <taxon>Pseudomonadati</taxon>
        <taxon>Pseudomonadota</taxon>
        <taxon>Gammaproteobacteria</taxon>
        <taxon>Cellvibrionales</taxon>
        <taxon>Halieaceae</taxon>
        <taxon>Halioglobus</taxon>
    </lineage>
</organism>
<dbReference type="Proteomes" id="UP000235162">
    <property type="component" value="Unassembled WGS sequence"/>
</dbReference>